<organism evidence="1 2">
    <name type="scientific">Klebsiella phage vB_Kpn_B01</name>
    <dbReference type="NCBI Taxonomy" id="2736185"/>
    <lineage>
        <taxon>Viruses</taxon>
        <taxon>Duplodnaviria</taxon>
        <taxon>Heunggongvirae</taxon>
        <taxon>Uroviricota</taxon>
        <taxon>Caudoviricetes</taxon>
        <taxon>Demerecviridae</taxon>
        <taxon>Sugarlandvirus</taxon>
        <taxon>Sugarlandvirus B01</taxon>
    </lineage>
</organism>
<evidence type="ECO:0000313" key="2">
    <source>
        <dbReference type="Proteomes" id="UP000505092"/>
    </source>
</evidence>
<dbReference type="EMBL" id="MT380195">
    <property type="protein sequence ID" value="QJT71514.1"/>
    <property type="molecule type" value="Genomic_DNA"/>
</dbReference>
<keyword evidence="2" id="KW-1185">Reference proteome</keyword>
<evidence type="ECO:0000313" key="1">
    <source>
        <dbReference type="EMBL" id="QJT71514.1"/>
    </source>
</evidence>
<gene>
    <name evidence="1" type="ORF">IDEKMECI_00031</name>
</gene>
<name>A0A6M5CF21_9CAUD</name>
<sequence length="116" mass="13548">MDYVNRRWATKMACINRAHTYSIKKAQIPELIKAIVSNVEEGLSGITVKVGELDYSCIRWAKEKGFELAKATDNRIIIFWEYDGFTKSKFYDKINGSYRNLTTKSEPTQHKEETRY</sequence>
<dbReference type="Proteomes" id="UP000505092">
    <property type="component" value="Segment"/>
</dbReference>
<protein>
    <submittedName>
        <fullName evidence="1">Uncharacterized protein</fullName>
    </submittedName>
</protein>
<reference evidence="1 2" key="1">
    <citation type="submission" date="2020-04" db="EMBL/GenBank/DDBJ databases">
        <authorList>
            <person name="Luo Z."/>
        </authorList>
    </citation>
    <scope>NUCLEOTIDE SEQUENCE [LARGE SCALE GENOMIC DNA]</scope>
</reference>
<proteinExistence type="predicted"/>
<accession>A0A6M5CF21</accession>